<name>A0A402CWC5_9BACT</name>
<accession>A0A402CWC5</accession>
<evidence type="ECO:0000313" key="2">
    <source>
        <dbReference type="Proteomes" id="UP000287394"/>
    </source>
</evidence>
<dbReference type="OrthoDB" id="9768846at2"/>
<protein>
    <submittedName>
        <fullName evidence="1">Uncharacterized protein</fullName>
    </submittedName>
</protein>
<dbReference type="Proteomes" id="UP000287394">
    <property type="component" value="Chromosome"/>
</dbReference>
<dbReference type="PANTHER" id="PTHR43044:SF2">
    <property type="entry name" value="POLYSULPHIDE REDUCTASE NRFD"/>
    <property type="match status" value="1"/>
</dbReference>
<dbReference type="RefSeq" id="WP_119321627.1">
    <property type="nucleotide sequence ID" value="NZ_AP025739.1"/>
</dbReference>
<proteinExistence type="predicted"/>
<dbReference type="PANTHER" id="PTHR43044">
    <property type="match status" value="1"/>
</dbReference>
<organism evidence="1 2">
    <name type="scientific">Capsulimonas corticalis</name>
    <dbReference type="NCBI Taxonomy" id="2219043"/>
    <lineage>
        <taxon>Bacteria</taxon>
        <taxon>Bacillati</taxon>
        <taxon>Armatimonadota</taxon>
        <taxon>Armatimonadia</taxon>
        <taxon>Capsulimonadales</taxon>
        <taxon>Capsulimonadaceae</taxon>
        <taxon>Capsulimonas</taxon>
    </lineage>
</organism>
<dbReference type="AlphaFoldDB" id="A0A402CWC5"/>
<reference evidence="1 2" key="1">
    <citation type="journal article" date="2019" name="Int. J. Syst. Evol. Microbiol.">
        <title>Capsulimonas corticalis gen. nov., sp. nov., an aerobic capsulated bacterium, of a novel bacterial order, Capsulimonadales ord. nov., of the class Armatimonadia of the phylum Armatimonadetes.</title>
        <authorList>
            <person name="Li J."/>
            <person name="Kudo C."/>
            <person name="Tonouchi A."/>
        </authorList>
    </citation>
    <scope>NUCLEOTIDE SEQUENCE [LARGE SCALE GENOMIC DNA]</scope>
    <source>
        <strain evidence="1 2">AX-7</strain>
    </source>
</reference>
<gene>
    <name evidence="1" type="ORF">CCAX7_61310</name>
</gene>
<dbReference type="KEGG" id="ccot:CCAX7_61310"/>
<evidence type="ECO:0000313" key="1">
    <source>
        <dbReference type="EMBL" id="BDI34080.1"/>
    </source>
</evidence>
<dbReference type="EMBL" id="AP025739">
    <property type="protein sequence ID" value="BDI34080.1"/>
    <property type="molecule type" value="Genomic_DNA"/>
</dbReference>
<keyword evidence="2" id="KW-1185">Reference proteome</keyword>
<sequence>MDDGQPLSFLKSPLDALSAPGVAAPTARLRQGPSPQLHGRLAAASAVCAALVVVAGLIVWLWGYPSQKDNPGFWHVSLVSLLFWISVTQGMAAISAILRIFHASWRFPLNRLMDFSSLFGLWACALLPFLVAARDQIYALGAAKYQNNVWRMAGPTFYDCLAIGAAYIAGWALLYLTALPDFAALRDKSEPGGNRRRLYSRLAMSWIGAREQWNRLRMAEGILVVGVLAAFVGSQTVLGWDFQLAAARNWDSSIFAPLYTLGSLLGGLALSVLVITVAGRVLPGSSLFTTDQYDNLGRFMIALGMVWFYFRWCDYLTAWYGKIPVEWALQNNRVAAFPILAGIMTFGCFFAPVFGGMFRAIRTSAWGLCAVSTCVLAGLAVERYLDTVPTFAPNYPLSALTPTAASSVVFLGISAMFVLTYLIAARYVPIVSRWGMAKSRMRTSEFEMGGVRLTVMLEEAPIWKA</sequence>